<organism evidence="1 2">
    <name type="scientific">Fistulifera solaris</name>
    <name type="common">Oleaginous diatom</name>
    <dbReference type="NCBI Taxonomy" id="1519565"/>
    <lineage>
        <taxon>Eukaryota</taxon>
        <taxon>Sar</taxon>
        <taxon>Stramenopiles</taxon>
        <taxon>Ochrophyta</taxon>
        <taxon>Bacillariophyta</taxon>
        <taxon>Bacillariophyceae</taxon>
        <taxon>Bacillariophycidae</taxon>
        <taxon>Naviculales</taxon>
        <taxon>Naviculaceae</taxon>
        <taxon>Fistulifera</taxon>
    </lineage>
</organism>
<dbReference type="InParanoid" id="A0A1Z5JJ76"/>
<protein>
    <submittedName>
        <fullName evidence="1">Uncharacterized protein</fullName>
    </submittedName>
</protein>
<evidence type="ECO:0000313" key="1">
    <source>
        <dbReference type="EMBL" id="GAX13838.1"/>
    </source>
</evidence>
<proteinExistence type="predicted"/>
<comment type="caution">
    <text evidence="1">The sequence shown here is derived from an EMBL/GenBank/DDBJ whole genome shotgun (WGS) entry which is preliminary data.</text>
</comment>
<evidence type="ECO:0000313" key="2">
    <source>
        <dbReference type="Proteomes" id="UP000198406"/>
    </source>
</evidence>
<dbReference type="Proteomes" id="UP000198406">
    <property type="component" value="Unassembled WGS sequence"/>
</dbReference>
<keyword evidence="2" id="KW-1185">Reference proteome</keyword>
<accession>A0A1Z5JJ76</accession>
<dbReference type="EMBL" id="BDSP01000074">
    <property type="protein sequence ID" value="GAX13838.1"/>
    <property type="molecule type" value="Genomic_DNA"/>
</dbReference>
<reference evidence="1 2" key="1">
    <citation type="journal article" date="2015" name="Plant Cell">
        <title>Oil accumulation by the oleaginous diatom Fistulifera solaris as revealed by the genome and transcriptome.</title>
        <authorList>
            <person name="Tanaka T."/>
            <person name="Maeda Y."/>
            <person name="Veluchamy A."/>
            <person name="Tanaka M."/>
            <person name="Abida H."/>
            <person name="Marechal E."/>
            <person name="Bowler C."/>
            <person name="Muto M."/>
            <person name="Sunaga Y."/>
            <person name="Tanaka M."/>
            <person name="Yoshino T."/>
            <person name="Taniguchi T."/>
            <person name="Fukuda Y."/>
            <person name="Nemoto M."/>
            <person name="Matsumoto M."/>
            <person name="Wong P.S."/>
            <person name="Aburatani S."/>
            <person name="Fujibuchi W."/>
        </authorList>
    </citation>
    <scope>NUCLEOTIDE SEQUENCE [LARGE SCALE GENOMIC DNA]</scope>
    <source>
        <strain evidence="1 2">JPCC DA0580</strain>
    </source>
</reference>
<sequence>MLKAGKKKKDGDRNWTDYLNLWKADEKQLWHLENTDADPNKFDPKSFVSRGDGVVQLFPCDIVNEILFCRFVIVWRRHVAEREEQCHDYHSSIKHAMTIKMCATCRVFGIKSCFVCVMIFE</sequence>
<name>A0A1Z5JJ76_FISSO</name>
<dbReference type="AlphaFoldDB" id="A0A1Z5JJ76"/>
<gene>
    <name evidence="1" type="ORF">FisN_5Lu278</name>
</gene>